<dbReference type="PANTHER" id="PTHR43581:SF4">
    <property type="entry name" value="ATP_GTP PHOSPHATASE"/>
    <property type="match status" value="1"/>
</dbReference>
<dbReference type="AlphaFoldDB" id="A0AAD2EK27"/>
<dbReference type="InterPro" id="IPR003593">
    <property type="entry name" value="AAA+_ATPase"/>
</dbReference>
<sequence length="627" mass="70747">MRIREVNIRKNLLKDYGLPDIEMTRLERVVVVAGPNGIGKTRLLKAIRRCGELRNELADESFDELESEKKVLVGTLKSASISKLNQAERDALEDRIDKIRKKSEIISSLKVDASHELRLPIVEILPKKSDLATIGSQTLSQIRDRASRLRRGDIELDGLSDSAFSYIFSEQNSYFEATHPERGNYRGNANEIIARYKRLENSINDFLGAKLSRSAQGEPMLFGQTLDMHGLSAGQIVLLQIAIALHAREQDLRNSILFLDEPENHLHSAALIEVVDNLLSKIGSGQIWICTHSIPLIAHLASIDPFYIWYMNREGVERAGRKPETILQGLLGRKDARQNLFNFLKLPQELAAANYASQCLLPPQVIAASAKTDPQLSQIAKQLRERAELEMRAVKILDFGAGKGRLLSGLYENFADNEGSLSQYVDYYAFEPEHANRDLCQEVIDNVYGRGVDRYFWDLEQIKSKNLRFDVVCLCNVLHEIHPDEWWKLFREDMQSILDEGGSVLLVEDHHLPTGERAHEFGFIMLDTDELSTLFSVQPGEGGSLFRFADERGDGRLKAHAIHRTLLERLTEESQLGAFKALCGRALREIANLRKIEGPDYSTGQRLGLWTQLLANASLFLHARGNG</sequence>
<evidence type="ECO:0000313" key="3">
    <source>
        <dbReference type="Proteomes" id="UP001189915"/>
    </source>
</evidence>
<protein>
    <recommendedName>
        <fullName evidence="1">AAA+ ATPase domain-containing protein</fullName>
    </recommendedName>
</protein>
<dbReference type="GO" id="GO:0016887">
    <property type="term" value="F:ATP hydrolysis activity"/>
    <property type="evidence" value="ECO:0007669"/>
    <property type="project" value="InterPro"/>
</dbReference>
<gene>
    <name evidence="2" type="ORF">LMG18091_01323</name>
</gene>
<dbReference type="EMBL" id="CATWAF010000002">
    <property type="protein sequence ID" value="CAJ0690719.1"/>
    <property type="molecule type" value="Genomic_DNA"/>
</dbReference>
<evidence type="ECO:0000259" key="1">
    <source>
        <dbReference type="SMART" id="SM00382"/>
    </source>
</evidence>
<proteinExistence type="predicted"/>
<dbReference type="GO" id="GO:0005524">
    <property type="term" value="F:ATP binding"/>
    <property type="evidence" value="ECO:0007669"/>
    <property type="project" value="InterPro"/>
</dbReference>
<dbReference type="InterPro" id="IPR029063">
    <property type="entry name" value="SAM-dependent_MTases_sf"/>
</dbReference>
<keyword evidence="3" id="KW-1185">Reference proteome</keyword>
<accession>A0AAD2EK27</accession>
<dbReference type="SMART" id="SM00382">
    <property type="entry name" value="AAA"/>
    <property type="match status" value="1"/>
</dbReference>
<evidence type="ECO:0000313" key="2">
    <source>
        <dbReference type="EMBL" id="CAJ0690719.1"/>
    </source>
</evidence>
<dbReference type="PANTHER" id="PTHR43581">
    <property type="entry name" value="ATP/GTP PHOSPHATASE"/>
    <property type="match status" value="1"/>
</dbReference>
<dbReference type="Gene3D" id="3.40.50.300">
    <property type="entry name" value="P-loop containing nucleotide triphosphate hydrolases"/>
    <property type="match status" value="1"/>
</dbReference>
<organism evidence="2 3">
    <name type="scientific">Ralstonia wenshanensis</name>
    <dbReference type="NCBI Taxonomy" id="2842456"/>
    <lineage>
        <taxon>Bacteria</taxon>
        <taxon>Pseudomonadati</taxon>
        <taxon>Pseudomonadota</taxon>
        <taxon>Betaproteobacteria</taxon>
        <taxon>Burkholderiales</taxon>
        <taxon>Burkholderiaceae</taxon>
        <taxon>Ralstonia</taxon>
    </lineage>
</organism>
<dbReference type="InterPro" id="IPR027417">
    <property type="entry name" value="P-loop_NTPase"/>
</dbReference>
<dbReference type="Pfam" id="PF13304">
    <property type="entry name" value="AAA_21"/>
    <property type="match status" value="1"/>
</dbReference>
<comment type="caution">
    <text evidence="2">The sequence shown here is derived from an EMBL/GenBank/DDBJ whole genome shotgun (WGS) entry which is preliminary data.</text>
</comment>
<dbReference type="SUPFAM" id="SSF52540">
    <property type="entry name" value="P-loop containing nucleoside triphosphate hydrolases"/>
    <property type="match status" value="1"/>
</dbReference>
<dbReference type="SUPFAM" id="SSF53335">
    <property type="entry name" value="S-adenosyl-L-methionine-dependent methyltransferases"/>
    <property type="match status" value="1"/>
</dbReference>
<reference evidence="2 3" key="1">
    <citation type="submission" date="2023-07" db="EMBL/GenBank/DDBJ databases">
        <authorList>
            <person name="Peeters C."/>
        </authorList>
    </citation>
    <scope>NUCLEOTIDE SEQUENCE [LARGE SCALE GENOMIC DNA]</scope>
    <source>
        <strain evidence="2 3">LMG 18091</strain>
    </source>
</reference>
<name>A0AAD2EK27_9RALS</name>
<feature type="domain" description="AAA+ ATPase" evidence="1">
    <location>
        <begin position="26"/>
        <end position="315"/>
    </location>
</feature>
<dbReference type="Pfam" id="PF13489">
    <property type="entry name" value="Methyltransf_23"/>
    <property type="match status" value="1"/>
</dbReference>
<dbReference type="InterPro" id="IPR003959">
    <property type="entry name" value="ATPase_AAA_core"/>
</dbReference>
<dbReference type="InterPro" id="IPR051396">
    <property type="entry name" value="Bact_Antivir_Def_Nuclease"/>
</dbReference>
<dbReference type="Proteomes" id="UP001189915">
    <property type="component" value="Unassembled WGS sequence"/>
</dbReference>
<dbReference type="Gene3D" id="3.40.50.150">
    <property type="entry name" value="Vaccinia Virus protein VP39"/>
    <property type="match status" value="1"/>
</dbReference>